<protein>
    <submittedName>
        <fullName evidence="1">Uncharacterized protein</fullName>
    </submittedName>
</protein>
<dbReference type="AlphaFoldDB" id="A0A344UJ94"/>
<dbReference type="KEGG" id="chrb:DK843_14195"/>
<proteinExistence type="predicted"/>
<evidence type="ECO:0000313" key="1">
    <source>
        <dbReference type="EMBL" id="AXE35342.1"/>
    </source>
</evidence>
<evidence type="ECO:0000313" key="2">
    <source>
        <dbReference type="Proteomes" id="UP000252038"/>
    </source>
</evidence>
<accession>A0A344UJ94</accession>
<dbReference type="Proteomes" id="UP000252038">
    <property type="component" value="Chromosome"/>
</dbReference>
<sequence length="196" mass="22132">MSDSTDQWEKFLDPDVVRPSLFLATMFITTFEVLKDSIVDDIRSFYANGFDKNGPIVGPDYPSEVLSKNKSPLYASLQWLRENNAIDDQDLVTFEKLKSTRNLLAHQLFAVVTGQVQSAHEAQFDALVALLRKIGVWWVINVEIPTNPDFDGEEIDEEGIVPGSVLSLQMLIHVASGNTELLEYWRKERMKGKANA</sequence>
<dbReference type="EMBL" id="CP029554">
    <property type="protein sequence ID" value="AXE35342.1"/>
    <property type="molecule type" value="Genomic_DNA"/>
</dbReference>
<gene>
    <name evidence="1" type="ORF">DK843_14195</name>
</gene>
<name>A0A344UJ94_9NEIS</name>
<reference evidence="1 2" key="1">
    <citation type="submission" date="2018-05" db="EMBL/GenBank/DDBJ databases">
        <title>Genome sequencing, assembly and analysis of the novel insecticidal bacterium, Chromobacterium phragmitis.</title>
        <authorList>
            <person name="Sparks M.E."/>
            <person name="Blackburn M.B."/>
            <person name="Gundersen-Rindal D.E."/>
        </authorList>
    </citation>
    <scope>NUCLEOTIDE SEQUENCE [LARGE SCALE GENOMIC DNA]</scope>
    <source>
        <strain evidence="1">IIBBL 274-1</strain>
    </source>
</reference>
<dbReference type="RefSeq" id="WP_114073584.1">
    <property type="nucleotide sequence ID" value="NZ_CP029554.1"/>
</dbReference>
<organism evidence="1 2">
    <name type="scientific">Chromobacterium phragmitis</name>
    <dbReference type="NCBI Taxonomy" id="2202141"/>
    <lineage>
        <taxon>Bacteria</taxon>
        <taxon>Pseudomonadati</taxon>
        <taxon>Pseudomonadota</taxon>
        <taxon>Betaproteobacteria</taxon>
        <taxon>Neisseriales</taxon>
        <taxon>Chromobacteriaceae</taxon>
        <taxon>Chromobacterium</taxon>
    </lineage>
</organism>